<keyword evidence="3" id="KW-1003">Cell membrane</keyword>
<dbReference type="Pfam" id="PF07681">
    <property type="entry name" value="DoxX"/>
    <property type="match status" value="1"/>
</dbReference>
<comment type="subcellular location">
    <subcellularLocation>
        <location evidence="1">Cell membrane</location>
        <topology evidence="1">Multi-pass membrane protein</topology>
    </subcellularLocation>
</comment>
<feature type="transmembrane region" description="Helical" evidence="8">
    <location>
        <begin position="180"/>
        <end position="198"/>
    </location>
</feature>
<dbReference type="PANTHER" id="PTHR33452:SF1">
    <property type="entry name" value="INNER MEMBRANE PROTEIN YPHA-RELATED"/>
    <property type="match status" value="1"/>
</dbReference>
<organism evidence="9 10">
    <name type="scientific">Mycolicibacterium arenosum</name>
    <dbReference type="NCBI Taxonomy" id="2952157"/>
    <lineage>
        <taxon>Bacteria</taxon>
        <taxon>Bacillati</taxon>
        <taxon>Actinomycetota</taxon>
        <taxon>Actinomycetes</taxon>
        <taxon>Mycobacteriales</taxon>
        <taxon>Mycobacteriaceae</taxon>
        <taxon>Mycolicibacterium</taxon>
    </lineage>
</organism>
<evidence type="ECO:0000256" key="7">
    <source>
        <dbReference type="SAM" id="MobiDB-lite"/>
    </source>
</evidence>
<evidence type="ECO:0000256" key="3">
    <source>
        <dbReference type="ARBA" id="ARBA00022475"/>
    </source>
</evidence>
<dbReference type="PANTHER" id="PTHR33452">
    <property type="entry name" value="OXIDOREDUCTASE CATD-RELATED"/>
    <property type="match status" value="1"/>
</dbReference>
<comment type="caution">
    <text evidence="9">The sequence shown here is derived from an EMBL/GenBank/DDBJ whole genome shotgun (WGS) entry which is preliminary data.</text>
</comment>
<evidence type="ECO:0000313" key="9">
    <source>
        <dbReference type="EMBL" id="MCP9274342.1"/>
    </source>
</evidence>
<name>A0ABT1M6A7_9MYCO</name>
<comment type="similarity">
    <text evidence="2">Belongs to the DoxX family.</text>
</comment>
<dbReference type="Proteomes" id="UP001651690">
    <property type="component" value="Unassembled WGS sequence"/>
</dbReference>
<protein>
    <submittedName>
        <fullName evidence="9">DoxX family protein</fullName>
    </submittedName>
</protein>
<keyword evidence="5 8" id="KW-1133">Transmembrane helix</keyword>
<evidence type="ECO:0000256" key="6">
    <source>
        <dbReference type="ARBA" id="ARBA00023136"/>
    </source>
</evidence>
<evidence type="ECO:0000256" key="4">
    <source>
        <dbReference type="ARBA" id="ARBA00022692"/>
    </source>
</evidence>
<feature type="transmembrane region" description="Helical" evidence="8">
    <location>
        <begin position="218"/>
        <end position="237"/>
    </location>
</feature>
<feature type="transmembrane region" description="Helical" evidence="8">
    <location>
        <begin position="249"/>
        <end position="269"/>
    </location>
</feature>
<proteinExistence type="inferred from homology"/>
<keyword evidence="6 8" id="KW-0472">Membrane</keyword>
<evidence type="ECO:0000256" key="1">
    <source>
        <dbReference type="ARBA" id="ARBA00004651"/>
    </source>
</evidence>
<sequence>MTSTSHDPRAWKRPEDELAARSSSAHLVDPEDDLPSSTYAGDFETTAIPRYDSTSGEHSGGFPLLGDPEPLPYVQPAGRHSASAAEPTEIEPDELDARSGDARRGTQDLGLMLLRVGLGALLIAHGLHTAFGWWGGSGLSGFRESLVDLGFQHATILSYAGIGVQIGAGVLLVLGLFTPVAAAAAVGYLINALLAAVAAQPDAGYFPFFLPDGHEYEVVLLVVAVALVLSGPGRYGFDAGRGWARRPFIGSIAALVLGIAAGVAVWVFLNGANPLA</sequence>
<feature type="compositionally biased region" description="Basic and acidic residues" evidence="7">
    <location>
        <begin position="1"/>
        <end position="19"/>
    </location>
</feature>
<keyword evidence="4 8" id="KW-0812">Transmembrane</keyword>
<gene>
    <name evidence="9" type="ORF">NM203_19310</name>
</gene>
<feature type="region of interest" description="Disordered" evidence="7">
    <location>
        <begin position="1"/>
        <end position="102"/>
    </location>
</feature>
<dbReference type="RefSeq" id="WP_255061845.1">
    <property type="nucleotide sequence ID" value="NZ_JANDBD010000008.1"/>
</dbReference>
<feature type="transmembrane region" description="Helical" evidence="8">
    <location>
        <begin position="154"/>
        <end position="173"/>
    </location>
</feature>
<feature type="transmembrane region" description="Helical" evidence="8">
    <location>
        <begin position="113"/>
        <end position="134"/>
    </location>
</feature>
<evidence type="ECO:0000313" key="10">
    <source>
        <dbReference type="Proteomes" id="UP001651690"/>
    </source>
</evidence>
<dbReference type="InterPro" id="IPR032808">
    <property type="entry name" value="DoxX"/>
</dbReference>
<evidence type="ECO:0000256" key="5">
    <source>
        <dbReference type="ARBA" id="ARBA00022989"/>
    </source>
</evidence>
<accession>A0ABT1M6A7</accession>
<dbReference type="EMBL" id="JANDBD010000008">
    <property type="protein sequence ID" value="MCP9274342.1"/>
    <property type="molecule type" value="Genomic_DNA"/>
</dbReference>
<reference evidence="9 10" key="1">
    <citation type="submission" date="2022-06" db="EMBL/GenBank/DDBJ databases">
        <title>Mycolicibacterium sp. CAU 1645 isolated from seawater.</title>
        <authorList>
            <person name="Kim W."/>
        </authorList>
    </citation>
    <scope>NUCLEOTIDE SEQUENCE [LARGE SCALE GENOMIC DNA]</scope>
    <source>
        <strain evidence="9 10">CAU 1645</strain>
    </source>
</reference>
<evidence type="ECO:0000256" key="8">
    <source>
        <dbReference type="SAM" id="Phobius"/>
    </source>
</evidence>
<dbReference type="InterPro" id="IPR051907">
    <property type="entry name" value="DoxX-like_oxidoreductase"/>
</dbReference>
<evidence type="ECO:0000256" key="2">
    <source>
        <dbReference type="ARBA" id="ARBA00006679"/>
    </source>
</evidence>
<keyword evidence="10" id="KW-1185">Reference proteome</keyword>